<organism evidence="4 5">
    <name type="scientific">Parascaris equorum</name>
    <name type="common">Equine roundworm</name>
    <dbReference type="NCBI Taxonomy" id="6256"/>
    <lineage>
        <taxon>Eukaryota</taxon>
        <taxon>Metazoa</taxon>
        <taxon>Ecdysozoa</taxon>
        <taxon>Nematoda</taxon>
        <taxon>Chromadorea</taxon>
        <taxon>Rhabditida</taxon>
        <taxon>Spirurina</taxon>
        <taxon>Ascaridomorpha</taxon>
        <taxon>Ascaridoidea</taxon>
        <taxon>Ascarididae</taxon>
        <taxon>Parascaris</taxon>
    </lineage>
</organism>
<dbReference type="InterPro" id="IPR001373">
    <property type="entry name" value="Cullin_N"/>
</dbReference>
<dbReference type="GO" id="GO:0031625">
    <property type="term" value="F:ubiquitin protein ligase binding"/>
    <property type="evidence" value="ECO:0007669"/>
    <property type="project" value="InterPro"/>
</dbReference>
<evidence type="ECO:0000313" key="4">
    <source>
        <dbReference type="Proteomes" id="UP000887564"/>
    </source>
</evidence>
<evidence type="ECO:0000259" key="3">
    <source>
        <dbReference type="PROSITE" id="PS50069"/>
    </source>
</evidence>
<dbReference type="WBParaSite" id="PEQ_0000101401-mRNA-1">
    <property type="protein sequence ID" value="PEQ_0000101401-mRNA-1"/>
    <property type="gene ID" value="PEQ_0000101401"/>
</dbReference>
<dbReference type="Proteomes" id="UP000887564">
    <property type="component" value="Unplaced"/>
</dbReference>
<dbReference type="SMART" id="SM00182">
    <property type="entry name" value="CULLIN"/>
    <property type="match status" value="1"/>
</dbReference>
<sequence>MRFHKAHLARRLILEMSADQEKEEHMKYLRLRDAGMPADFVNKLYRMLQDIEVNKDLNAAFKKSVGSNNNNIAGKSLFFNM</sequence>
<dbReference type="InterPro" id="IPR016158">
    <property type="entry name" value="Cullin_homology"/>
</dbReference>
<keyword evidence="4" id="KW-1185">Reference proteome</keyword>
<proteinExistence type="inferred from homology"/>
<dbReference type="Pfam" id="PF00888">
    <property type="entry name" value="Cullin"/>
    <property type="match status" value="1"/>
</dbReference>
<feature type="domain" description="Cullin family profile" evidence="3">
    <location>
        <begin position="1"/>
        <end position="81"/>
    </location>
</feature>
<dbReference type="AlphaFoldDB" id="A0A914R338"/>
<dbReference type="SUPFAM" id="SSF75632">
    <property type="entry name" value="Cullin homology domain"/>
    <property type="match status" value="1"/>
</dbReference>
<protein>
    <submittedName>
        <fullName evidence="5">Cullin family profile domain-containing protein</fullName>
    </submittedName>
</protein>
<evidence type="ECO:0000256" key="2">
    <source>
        <dbReference type="RuleBase" id="RU003829"/>
    </source>
</evidence>
<reference evidence="5" key="1">
    <citation type="submission" date="2022-11" db="UniProtKB">
        <authorList>
            <consortium name="WormBaseParasite"/>
        </authorList>
    </citation>
    <scope>IDENTIFICATION</scope>
</reference>
<dbReference type="GO" id="GO:0006511">
    <property type="term" value="P:ubiquitin-dependent protein catabolic process"/>
    <property type="evidence" value="ECO:0007669"/>
    <property type="project" value="InterPro"/>
</dbReference>
<dbReference type="InterPro" id="IPR036317">
    <property type="entry name" value="Cullin_homology_sf"/>
</dbReference>
<accession>A0A914R338</accession>
<name>A0A914R338_PAREQ</name>
<evidence type="ECO:0000256" key="1">
    <source>
        <dbReference type="PROSITE-ProRule" id="PRU00330"/>
    </source>
</evidence>
<dbReference type="Gene3D" id="1.20.1310.10">
    <property type="entry name" value="Cullin Repeats"/>
    <property type="match status" value="1"/>
</dbReference>
<dbReference type="PROSITE" id="PS50069">
    <property type="entry name" value="CULLIN_2"/>
    <property type="match status" value="1"/>
</dbReference>
<comment type="similarity">
    <text evidence="1 2">Belongs to the cullin family.</text>
</comment>
<evidence type="ECO:0000313" key="5">
    <source>
        <dbReference type="WBParaSite" id="PEQ_0000101401-mRNA-1"/>
    </source>
</evidence>